<reference evidence="2" key="1">
    <citation type="submission" date="2018-11" db="EMBL/GenBank/DDBJ databases">
        <authorList>
            <consortium name="Pathogen Informatics"/>
        </authorList>
    </citation>
    <scope>NUCLEOTIDE SEQUENCE</scope>
</reference>
<sequence>MGSVVSHLYLLPPRVPRPYHSELQPKLRSDVPNNLPSLCSQGLGFGLTSSKASDLLLSLQFSNLDTDQMAEPANAENGLSGMDHESERTTGPSDYQFMPLVTAADDSIGGQMNSSTLSTNGQSIQDGVRCITSISSSSKRSKILAGSNNACTFSYTPLIEDKEKLLMIRFEQNNSAIITPHPFNIVFNGLFIAQFGGIFFGIS</sequence>
<evidence type="ECO:0000256" key="1">
    <source>
        <dbReference type="SAM" id="MobiDB-lite"/>
    </source>
</evidence>
<dbReference type="Proteomes" id="UP000784294">
    <property type="component" value="Unassembled WGS sequence"/>
</dbReference>
<evidence type="ECO:0000313" key="3">
    <source>
        <dbReference type="Proteomes" id="UP000784294"/>
    </source>
</evidence>
<protein>
    <submittedName>
        <fullName evidence="2">Uncharacterized protein</fullName>
    </submittedName>
</protein>
<feature type="region of interest" description="Disordered" evidence="1">
    <location>
        <begin position="73"/>
        <end position="95"/>
    </location>
</feature>
<keyword evidence="3" id="KW-1185">Reference proteome</keyword>
<comment type="caution">
    <text evidence="2">The sequence shown here is derived from an EMBL/GenBank/DDBJ whole genome shotgun (WGS) entry which is preliminary data.</text>
</comment>
<gene>
    <name evidence="2" type="ORF">PXEA_LOCUS32263</name>
</gene>
<organism evidence="2 3">
    <name type="scientific">Protopolystoma xenopodis</name>
    <dbReference type="NCBI Taxonomy" id="117903"/>
    <lineage>
        <taxon>Eukaryota</taxon>
        <taxon>Metazoa</taxon>
        <taxon>Spiralia</taxon>
        <taxon>Lophotrochozoa</taxon>
        <taxon>Platyhelminthes</taxon>
        <taxon>Monogenea</taxon>
        <taxon>Polyopisthocotylea</taxon>
        <taxon>Polystomatidea</taxon>
        <taxon>Polystomatidae</taxon>
        <taxon>Protopolystoma</taxon>
    </lineage>
</organism>
<name>A0A3S5B7M7_9PLAT</name>
<accession>A0A3S5B7M7</accession>
<evidence type="ECO:0000313" key="2">
    <source>
        <dbReference type="EMBL" id="VEL38823.1"/>
    </source>
</evidence>
<dbReference type="AlphaFoldDB" id="A0A3S5B7M7"/>
<proteinExistence type="predicted"/>
<dbReference type="EMBL" id="CAAALY010259121">
    <property type="protein sequence ID" value="VEL38823.1"/>
    <property type="molecule type" value="Genomic_DNA"/>
</dbReference>